<dbReference type="Proteomes" id="UP000464036">
    <property type="component" value="Segment"/>
</dbReference>
<name>A0A6B9L9J8_9CAUD</name>
<accession>A0A6B9L9J8</accession>
<gene>
    <name evidence="1" type="ORF">hattifnatt91_gp007</name>
</gene>
<keyword evidence="2" id="KW-1185">Reference proteome</keyword>
<evidence type="ECO:0000313" key="2">
    <source>
        <dbReference type="Proteomes" id="UP000464036"/>
    </source>
</evidence>
<protein>
    <submittedName>
        <fullName evidence="1">Uncharacterized protein</fullName>
    </submittedName>
</protein>
<sequence>MSNIKKMMITRYDDKIKEPPYLTIQIDKMLVEKPEHDNLGEEFCERIRQGCRGRGYQFKFYTLSTNPEFDYEVVVK</sequence>
<proteinExistence type="predicted"/>
<evidence type="ECO:0000313" key="1">
    <source>
        <dbReference type="EMBL" id="QHB38692.1"/>
    </source>
</evidence>
<dbReference type="EMBL" id="MN812207">
    <property type="protein sequence ID" value="QHB38692.1"/>
    <property type="molecule type" value="Genomic_DNA"/>
</dbReference>
<organism evidence="1 2">
    <name type="scientific">Flavobacterium phage vB_FspS_hattifnatt9-1</name>
    <dbReference type="NCBI Taxonomy" id="2686246"/>
    <lineage>
        <taxon>Viruses</taxon>
        <taxon>Duplodnaviria</taxon>
        <taxon>Heunggongvirae</taxon>
        <taxon>Uroviricota</taxon>
        <taxon>Caudoviricetes</taxon>
        <taxon>Hattifnattvirus</taxon>
        <taxon>Hattifnattvirus hattifnatt</taxon>
    </lineage>
</organism>
<reference evidence="1 2" key="1">
    <citation type="journal article" date="2020" name="Viruses">
        <title>Diversity and Host Interactions Among Virulent and Temperate Baltic Sea Flavobacterium Phages.</title>
        <authorList>
            <person name="Nilsson E."/>
            <person name="Bayfield O.W."/>
            <person name="Lundin D."/>
            <person name="Antson A.A."/>
            <person name="Holmfeldt K."/>
        </authorList>
    </citation>
    <scope>NUCLEOTIDE SEQUENCE [LARGE SCALE GENOMIC DNA]</scope>
</reference>